<reference evidence="2" key="2">
    <citation type="submission" date="2020-11" db="EMBL/GenBank/DDBJ databases">
        <authorList>
            <person name="McCartney M.A."/>
            <person name="Auch B."/>
            <person name="Kono T."/>
            <person name="Mallez S."/>
            <person name="Becker A."/>
            <person name="Gohl D.M."/>
            <person name="Silverstein K.A.T."/>
            <person name="Koren S."/>
            <person name="Bechman K.B."/>
            <person name="Herman A."/>
            <person name="Abrahante J.E."/>
            <person name="Garbe J."/>
        </authorList>
    </citation>
    <scope>NUCLEOTIDE SEQUENCE</scope>
    <source>
        <strain evidence="2">Duluth1</strain>
        <tissue evidence="2">Whole animal</tissue>
    </source>
</reference>
<reference evidence="2" key="1">
    <citation type="journal article" date="2019" name="bioRxiv">
        <title>The Genome of the Zebra Mussel, Dreissena polymorpha: A Resource for Invasive Species Research.</title>
        <authorList>
            <person name="McCartney M.A."/>
            <person name="Auch B."/>
            <person name="Kono T."/>
            <person name="Mallez S."/>
            <person name="Zhang Y."/>
            <person name="Obille A."/>
            <person name="Becker A."/>
            <person name="Abrahante J.E."/>
            <person name="Garbe J."/>
            <person name="Badalamenti J.P."/>
            <person name="Herman A."/>
            <person name="Mangelson H."/>
            <person name="Liachko I."/>
            <person name="Sullivan S."/>
            <person name="Sone E.D."/>
            <person name="Koren S."/>
            <person name="Silverstein K.A.T."/>
            <person name="Beckman K.B."/>
            <person name="Gohl D.M."/>
        </authorList>
    </citation>
    <scope>NUCLEOTIDE SEQUENCE</scope>
    <source>
        <strain evidence="2">Duluth1</strain>
        <tissue evidence="2">Whole animal</tissue>
    </source>
</reference>
<name>A0A9D4M590_DREPO</name>
<evidence type="ECO:0000256" key="1">
    <source>
        <dbReference type="SAM" id="MobiDB-lite"/>
    </source>
</evidence>
<feature type="region of interest" description="Disordered" evidence="1">
    <location>
        <begin position="31"/>
        <end position="108"/>
    </location>
</feature>
<protein>
    <submittedName>
        <fullName evidence="2">Uncharacterized protein</fullName>
    </submittedName>
</protein>
<feature type="compositionally biased region" description="Basic and acidic residues" evidence="1">
    <location>
        <begin position="47"/>
        <end position="73"/>
    </location>
</feature>
<comment type="caution">
    <text evidence="2">The sequence shown here is derived from an EMBL/GenBank/DDBJ whole genome shotgun (WGS) entry which is preliminary data.</text>
</comment>
<sequence length="296" mass="33070">MSTQRTEQPSYQQIAPLTDLDQHIVKCTSEAIPQPDPQGVFTPTLHFPEHAKTDQGIDSENKDQGGHKIKPNEGKTPSILKMPNPIKDTVSGKPNKKKNEKRQNSDIQQQLEFSIATLNKLEKKIEELELKNKILSIQNKTSHTLNQNYSTDPVSTTANYPTDGNPVSSPTYHLEDRISALATELLKARINSLEHAHQLSNQLNGLLLANRQYYCFPPQTPTIYPCNYFMPPTTYHIPTPVPQMFAGHPWNHFMSPTSCHIPAAVPQMSAGFPSWLPPPYMPPPPAGFQSGPLQPL</sequence>
<evidence type="ECO:0000313" key="3">
    <source>
        <dbReference type="Proteomes" id="UP000828390"/>
    </source>
</evidence>
<accession>A0A9D4M590</accession>
<keyword evidence="3" id="KW-1185">Reference proteome</keyword>
<proteinExistence type="predicted"/>
<dbReference type="AlphaFoldDB" id="A0A9D4M590"/>
<gene>
    <name evidence="2" type="ORF">DPMN_032713</name>
</gene>
<dbReference type="Proteomes" id="UP000828390">
    <property type="component" value="Unassembled WGS sequence"/>
</dbReference>
<organism evidence="2 3">
    <name type="scientific">Dreissena polymorpha</name>
    <name type="common">Zebra mussel</name>
    <name type="synonym">Mytilus polymorpha</name>
    <dbReference type="NCBI Taxonomy" id="45954"/>
    <lineage>
        <taxon>Eukaryota</taxon>
        <taxon>Metazoa</taxon>
        <taxon>Spiralia</taxon>
        <taxon>Lophotrochozoa</taxon>
        <taxon>Mollusca</taxon>
        <taxon>Bivalvia</taxon>
        <taxon>Autobranchia</taxon>
        <taxon>Heteroconchia</taxon>
        <taxon>Euheterodonta</taxon>
        <taxon>Imparidentia</taxon>
        <taxon>Neoheterodontei</taxon>
        <taxon>Myida</taxon>
        <taxon>Dreissenoidea</taxon>
        <taxon>Dreissenidae</taxon>
        <taxon>Dreissena</taxon>
    </lineage>
</organism>
<dbReference type="EMBL" id="JAIWYP010000002">
    <property type="protein sequence ID" value="KAH3869544.1"/>
    <property type="molecule type" value="Genomic_DNA"/>
</dbReference>
<evidence type="ECO:0000313" key="2">
    <source>
        <dbReference type="EMBL" id="KAH3869544.1"/>
    </source>
</evidence>